<keyword evidence="2" id="KW-1185">Reference proteome</keyword>
<accession>A0A0X8X3G9</accession>
<dbReference type="AlphaFoldDB" id="A0A0X8X3G9"/>
<evidence type="ECO:0000313" key="2">
    <source>
        <dbReference type="Proteomes" id="UP000218263"/>
    </source>
</evidence>
<reference evidence="1 2" key="1">
    <citation type="submission" date="2015-12" db="EMBL/GenBank/DDBJ databases">
        <title>Genome sequence of Mucilaginibacter gotjawali.</title>
        <authorList>
            <person name="Lee J.S."/>
            <person name="Lee K.C."/>
            <person name="Kim K.K."/>
            <person name="Lee B.W."/>
        </authorList>
    </citation>
    <scope>NUCLEOTIDE SEQUENCE [LARGE SCALE GENOMIC DNA]</scope>
    <source>
        <strain evidence="1 2">SA3-7</strain>
    </source>
</reference>
<gene>
    <name evidence="1" type="ORF">MgSA37_03192</name>
</gene>
<proteinExistence type="predicted"/>
<dbReference type="OrthoDB" id="783542at2"/>
<name>A0A0X8X3G9_9SPHI</name>
<evidence type="ECO:0000313" key="1">
    <source>
        <dbReference type="EMBL" id="BAU55012.1"/>
    </source>
</evidence>
<dbReference type="KEGG" id="mgot:MgSA37_03192"/>
<sequence length="553" mass="64036">MITSNTPASLKLKENKKYLIAFFLMLIAAFIQCYKTIHDLHWANEPDFDRDIAYIRSTLDGHYGQDPNMTGQYMWYNPMLFLLETLVVKVTGLPINIVVARAGAFINIISPIAFFFMVVKLFDYKVALPALLCFFFLVNGNLPCWGGATYSPWLLSDTFSQFTFYITLYFAYRAFTTQQLFWFIIFGASLGITFLGHSAPVFIIILIMICIQGRKVVESFWTKDYSAVGRYFLQGLYAVVPFIIFAFPFLYYVYGKYHLHFINHQILECAPGIFARRYTLDLLKQNVTFSLIISVTGMVWFYKKFNQPLLKKMVWHWFFICLGMYIYESAVPTLDHMLHITLPDTIPAFHYFFYLKALQSIFFGFGFIFLLTWLVGRLKGLKEGNPKLKLSDTLVVVCVLLYALVYYPVYSARYDFTELRAQAVEKAKQSDKIAVYDFISKNIPLDHVLLCEHGLSLFPVMPTAIKMVSIETFFSNPYVSYEERENDRDTMLVRLTSAKPATDPKLFTKYNVSNVLLADSDFVRYKQPVFATSKVIYKNSSYAILSFATNKKY</sequence>
<dbReference type="Proteomes" id="UP000218263">
    <property type="component" value="Chromosome"/>
</dbReference>
<dbReference type="RefSeq" id="WP_096353158.1">
    <property type="nucleotide sequence ID" value="NZ_AP017313.1"/>
</dbReference>
<dbReference type="EMBL" id="AP017313">
    <property type="protein sequence ID" value="BAU55012.1"/>
    <property type="molecule type" value="Genomic_DNA"/>
</dbReference>
<organism evidence="1 2">
    <name type="scientific">Mucilaginibacter gotjawali</name>
    <dbReference type="NCBI Taxonomy" id="1550579"/>
    <lineage>
        <taxon>Bacteria</taxon>
        <taxon>Pseudomonadati</taxon>
        <taxon>Bacteroidota</taxon>
        <taxon>Sphingobacteriia</taxon>
        <taxon>Sphingobacteriales</taxon>
        <taxon>Sphingobacteriaceae</taxon>
        <taxon>Mucilaginibacter</taxon>
    </lineage>
</organism>
<protein>
    <submittedName>
        <fullName evidence="1">Uncharacterized protein</fullName>
    </submittedName>
</protein>